<keyword evidence="2" id="KW-0560">Oxidoreductase</keyword>
<evidence type="ECO:0000256" key="1">
    <source>
        <dbReference type="ARBA" id="ARBA00010928"/>
    </source>
</evidence>
<dbReference type="Pfam" id="PF22725">
    <property type="entry name" value="GFO_IDH_MocA_C3"/>
    <property type="match status" value="1"/>
</dbReference>
<evidence type="ECO:0000256" key="2">
    <source>
        <dbReference type="ARBA" id="ARBA00023002"/>
    </source>
</evidence>
<proteinExistence type="inferred from homology"/>
<dbReference type="InterPro" id="IPR000683">
    <property type="entry name" value="Gfo/Idh/MocA-like_OxRdtase_N"/>
</dbReference>
<dbReference type="OrthoDB" id="9781031at2"/>
<dbReference type="RefSeq" id="WP_087621533.1">
    <property type="nucleotide sequence ID" value="NZ_NEXX01000006.1"/>
</dbReference>
<dbReference type="PANTHER" id="PTHR42840">
    <property type="entry name" value="NAD(P)-BINDING ROSSMANN-FOLD SUPERFAMILY PROTEIN-RELATED"/>
    <property type="match status" value="1"/>
</dbReference>
<gene>
    <name evidence="5" type="ORF">CAP51_14810</name>
</gene>
<dbReference type="InterPro" id="IPR055170">
    <property type="entry name" value="GFO_IDH_MocA-like_dom"/>
</dbReference>
<dbReference type="Proteomes" id="UP000196536">
    <property type="component" value="Unassembled WGS sequence"/>
</dbReference>
<dbReference type="GO" id="GO:0016491">
    <property type="term" value="F:oxidoreductase activity"/>
    <property type="evidence" value="ECO:0007669"/>
    <property type="project" value="UniProtKB-KW"/>
</dbReference>
<organism evidence="5 6">
    <name type="scientific">Acinetobacter populi</name>
    <dbReference type="NCBI Taxonomy" id="1582270"/>
    <lineage>
        <taxon>Bacteria</taxon>
        <taxon>Pseudomonadati</taxon>
        <taxon>Pseudomonadota</taxon>
        <taxon>Gammaproteobacteria</taxon>
        <taxon>Moraxellales</taxon>
        <taxon>Moraxellaceae</taxon>
        <taxon>Acinetobacter</taxon>
    </lineage>
</organism>
<accession>A0A1Z9YUV2</accession>
<dbReference type="Pfam" id="PF01408">
    <property type="entry name" value="GFO_IDH_MocA"/>
    <property type="match status" value="1"/>
</dbReference>
<dbReference type="AlphaFoldDB" id="A0A1Z9YUV2"/>
<dbReference type="GO" id="GO:0005737">
    <property type="term" value="C:cytoplasm"/>
    <property type="evidence" value="ECO:0007669"/>
    <property type="project" value="TreeGrafter"/>
</dbReference>
<comment type="similarity">
    <text evidence="1">Belongs to the Gfo/Idh/MocA family.</text>
</comment>
<dbReference type="Gene3D" id="3.30.360.10">
    <property type="entry name" value="Dihydrodipicolinate Reductase, domain 2"/>
    <property type="match status" value="1"/>
</dbReference>
<feature type="domain" description="Gfo/Idh/MocA-like oxidoreductase N-terminal" evidence="3">
    <location>
        <begin position="2"/>
        <end position="119"/>
    </location>
</feature>
<evidence type="ECO:0000259" key="3">
    <source>
        <dbReference type="Pfam" id="PF01408"/>
    </source>
</evidence>
<evidence type="ECO:0000313" key="5">
    <source>
        <dbReference type="EMBL" id="OUY05980.1"/>
    </source>
</evidence>
<dbReference type="SUPFAM" id="SSF55347">
    <property type="entry name" value="Glyceraldehyde-3-phosphate dehydrogenase-like, C-terminal domain"/>
    <property type="match status" value="1"/>
</dbReference>
<sequence>MLKVAILGAGRIAQIHSKSAFLNSQCELKLIADPWKEGVDKLANELHCEACYDYYEAIDRDDVDAIVIATATDLHIDLMLHAVKRKKPVLCEKPIDLDFQRSITAVKEIQSHDGKVMLAFNRRFDEDTIAIKEAILNNEIGEIRQVIITSRDPGMQPVEYLKTSGGIFKDMTIHDFDTARYILGEEPIEIFATASRLVDEELASINDYDTCSITLKTQSGKQCIINNCREAVYGYDQRIEVLGSQGLLKTQNHRPTTLKKYTLDFTGAQKPLLNFFLQRYISSYRKEFDVFVSCLVEGNEFPTNLFDGLQALYLAVCAIASTESNKAIAVNPEGPKESLTDDIGLFLL</sequence>
<dbReference type="Gene3D" id="3.40.50.720">
    <property type="entry name" value="NAD(P)-binding Rossmann-like Domain"/>
    <property type="match status" value="1"/>
</dbReference>
<protein>
    <submittedName>
        <fullName evidence="5">Inositol 2-dehydrogenase</fullName>
    </submittedName>
</protein>
<dbReference type="GO" id="GO:0000166">
    <property type="term" value="F:nucleotide binding"/>
    <property type="evidence" value="ECO:0007669"/>
    <property type="project" value="InterPro"/>
</dbReference>
<dbReference type="InterPro" id="IPR030827">
    <property type="entry name" value="Myo_inos_IolG"/>
</dbReference>
<evidence type="ECO:0000259" key="4">
    <source>
        <dbReference type="Pfam" id="PF22725"/>
    </source>
</evidence>
<dbReference type="NCBIfam" id="TIGR04380">
    <property type="entry name" value="myo_inos_iolG"/>
    <property type="match status" value="1"/>
</dbReference>
<feature type="domain" description="GFO/IDH/MocA-like oxidoreductase" evidence="4">
    <location>
        <begin position="130"/>
        <end position="248"/>
    </location>
</feature>
<reference evidence="5 6" key="1">
    <citation type="submission" date="2017-05" db="EMBL/GenBank/DDBJ databases">
        <title>Acinetobacter populi ANC 5415 (= PBJ7), whole genome shotgun sequencing project.</title>
        <authorList>
            <person name="Nemec A."/>
            <person name="Radolfova-Krizova L."/>
        </authorList>
    </citation>
    <scope>NUCLEOTIDE SEQUENCE [LARGE SCALE GENOMIC DNA]</scope>
    <source>
        <strain evidence="5 6">PBJ7</strain>
    </source>
</reference>
<keyword evidence="6" id="KW-1185">Reference proteome</keyword>
<dbReference type="InterPro" id="IPR036291">
    <property type="entry name" value="NAD(P)-bd_dom_sf"/>
</dbReference>
<dbReference type="EMBL" id="NEXX01000006">
    <property type="protein sequence ID" value="OUY05980.1"/>
    <property type="molecule type" value="Genomic_DNA"/>
</dbReference>
<name>A0A1Z9YUV2_9GAMM</name>
<dbReference type="SUPFAM" id="SSF51735">
    <property type="entry name" value="NAD(P)-binding Rossmann-fold domains"/>
    <property type="match status" value="1"/>
</dbReference>
<dbReference type="PANTHER" id="PTHR42840:SF3">
    <property type="entry name" value="BINDING ROSSMANN FOLD OXIDOREDUCTASE, PUTATIVE (AFU_ORTHOLOGUE AFUA_2G10240)-RELATED"/>
    <property type="match status" value="1"/>
</dbReference>
<dbReference type="GO" id="GO:0006740">
    <property type="term" value="P:NADPH regeneration"/>
    <property type="evidence" value="ECO:0007669"/>
    <property type="project" value="TreeGrafter"/>
</dbReference>
<evidence type="ECO:0000313" key="6">
    <source>
        <dbReference type="Proteomes" id="UP000196536"/>
    </source>
</evidence>
<comment type="caution">
    <text evidence="5">The sequence shown here is derived from an EMBL/GenBank/DDBJ whole genome shotgun (WGS) entry which is preliminary data.</text>
</comment>